<feature type="region of interest" description="Disordered" evidence="1">
    <location>
        <begin position="35"/>
        <end position="74"/>
    </location>
</feature>
<proteinExistence type="predicted"/>
<dbReference type="EMBL" id="BOMF01000105">
    <property type="protein sequence ID" value="GID48548.1"/>
    <property type="molecule type" value="Genomic_DNA"/>
</dbReference>
<protein>
    <recommendedName>
        <fullName evidence="3">Lipoprotein</fullName>
    </recommendedName>
</protein>
<evidence type="ECO:0000256" key="1">
    <source>
        <dbReference type="SAM" id="MobiDB-lite"/>
    </source>
</evidence>
<evidence type="ECO:0000313" key="2">
    <source>
        <dbReference type="EMBL" id="GID48548.1"/>
    </source>
</evidence>
<evidence type="ECO:0008006" key="3">
    <source>
        <dbReference type="Google" id="ProtNLM"/>
    </source>
</evidence>
<comment type="caution">
    <text evidence="2">The sequence shown here is derived from an EMBL/GenBank/DDBJ whole genome shotgun (WGS) entry which is preliminary data.</text>
</comment>
<name>A0ABQ3WQR5_9ACTN</name>
<reference evidence="2" key="1">
    <citation type="submission" date="2021-01" db="EMBL/GenBank/DDBJ databases">
        <title>Whole genome shotgun sequence of Actinoplanes capillaceus NBRC 16408.</title>
        <authorList>
            <person name="Komaki H."/>
            <person name="Tamura T."/>
        </authorList>
    </citation>
    <scope>NUCLEOTIDE SEQUENCE [LARGE SCALE GENOMIC DNA]</scope>
    <source>
        <strain evidence="2">NBRC 16408</strain>
    </source>
</reference>
<sequence length="217" mass="22131">MARQITSRTGETELSKRAAAVSLVALALLAGCTPDEKGATDAPIGPAPNATASPVAPENLPEAEDPTGTLAAVGDGGDWDNYVAACANAEQEPIVQHVAIGDVNGDGTADALVARTCDASTSYFPSTVEAFDGRSPVEEPARIGKPILTDVGPTDQPWVVGLSVKGGAVTIQANGTGGADSNACPKLKLTYRYELQGGDFKQTDRAATTSSSCLKTE</sequence>
<gene>
    <name evidence="2" type="ORF">Aca07nite_58230</name>
</gene>
<organism evidence="2">
    <name type="scientific">Actinoplanes campanulatus</name>
    <dbReference type="NCBI Taxonomy" id="113559"/>
    <lineage>
        <taxon>Bacteria</taxon>
        <taxon>Bacillati</taxon>
        <taxon>Actinomycetota</taxon>
        <taxon>Actinomycetes</taxon>
        <taxon>Micromonosporales</taxon>
        <taxon>Micromonosporaceae</taxon>
        <taxon>Actinoplanes</taxon>
    </lineage>
</organism>
<accession>A0ABQ3WQR5</accession>
<dbReference type="PROSITE" id="PS51257">
    <property type="entry name" value="PROKAR_LIPOPROTEIN"/>
    <property type="match status" value="1"/>
</dbReference>